<dbReference type="EMBL" id="VZAD01000034">
    <property type="protein sequence ID" value="MQP11040.1"/>
    <property type="molecule type" value="Genomic_DNA"/>
</dbReference>
<evidence type="ECO:0000259" key="7">
    <source>
        <dbReference type="Pfam" id="PF00266"/>
    </source>
</evidence>
<dbReference type="InterPro" id="IPR015421">
    <property type="entry name" value="PyrdxlP-dep_Trfase_major"/>
</dbReference>
<dbReference type="PANTHER" id="PTHR42778">
    <property type="entry name" value="2-AMINOETHYLPHOSPHONATE--PYRUVATE TRANSAMINASE"/>
    <property type="match status" value="1"/>
</dbReference>
<reference evidence="8 9" key="1">
    <citation type="submission" date="2019-09" db="EMBL/GenBank/DDBJ databases">
        <title>Distinct polysaccharide growth profiles of human intestinal Prevotella copri isolates.</title>
        <authorList>
            <person name="Fehlner-Peach H."/>
            <person name="Magnabosco C."/>
            <person name="Raghavan V."/>
            <person name="Scher J.U."/>
            <person name="Tett A."/>
            <person name="Cox L.M."/>
            <person name="Gottsegen C."/>
            <person name="Watters A."/>
            <person name="Wiltshire- Gordon J.D."/>
            <person name="Segata N."/>
            <person name="Bonneau R."/>
            <person name="Littman D.R."/>
        </authorList>
    </citation>
    <scope>NUCLEOTIDE SEQUENCE [LARGE SCALE GENOMIC DNA]</scope>
    <source>
        <strain evidence="9">iAQ1173</strain>
    </source>
</reference>
<protein>
    <submittedName>
        <fullName evidence="8">Alanine--glyoxylate aminotransferase family protein</fullName>
    </submittedName>
</protein>
<dbReference type="InterPro" id="IPR000192">
    <property type="entry name" value="Aminotrans_V_dom"/>
</dbReference>
<dbReference type="InterPro" id="IPR015422">
    <property type="entry name" value="PyrdxlP-dep_Trfase_small"/>
</dbReference>
<dbReference type="RefSeq" id="WP_158462862.1">
    <property type="nucleotide sequence ID" value="NZ_VZAD01000034.1"/>
</dbReference>
<dbReference type="AlphaFoldDB" id="A0A6A7W9B8"/>
<organism evidence="8 9">
    <name type="scientific">Segatella copri</name>
    <dbReference type="NCBI Taxonomy" id="165179"/>
    <lineage>
        <taxon>Bacteria</taxon>
        <taxon>Pseudomonadati</taxon>
        <taxon>Bacteroidota</taxon>
        <taxon>Bacteroidia</taxon>
        <taxon>Bacteroidales</taxon>
        <taxon>Prevotellaceae</taxon>
        <taxon>Segatella</taxon>
    </lineage>
</organism>
<proteinExistence type="predicted"/>
<feature type="modified residue" description="N6-(pyridoxal phosphate)lysine" evidence="6">
    <location>
        <position position="187"/>
    </location>
</feature>
<dbReference type="Gene3D" id="3.40.640.10">
    <property type="entry name" value="Type I PLP-dependent aspartate aminotransferase-like (Major domain)"/>
    <property type="match status" value="1"/>
</dbReference>
<sequence length="357" mass="39422">MLNFTVGPVMASDEVRAIGAEQVPYFRTAEFSETMKENERLMKEFAKASDDARVVFITGSGTASMEAVVMNCFTSVDKLLVVNGGSFGHRFVQLCQIHDIPYTEIKLETGNPLTAEELSAYEGQGYTGFLVNLHETSTGVLYDIKMISDFCHRNQMFLAVDSISSFLADPFDMQALGVNVMITGSQKALACPPGISVIVLDAEAQKRVEANQVKSMYFDLKDALKNGERGQTPFTPAVGTLLQINARLKEIERNGGVESENRRMKMLAEDFRSKIKDLPFTIVSKSMSNAVTPLHPLHASAYDIFLKLKDEYGIWVCPNGGDMAEKVFRVGHLGHLSPEDNTTLVNALKDMQQKGLL</sequence>
<keyword evidence="9" id="KW-1185">Reference proteome</keyword>
<comment type="caution">
    <text evidence="8">The sequence shown here is derived from an EMBL/GenBank/DDBJ whole genome shotgun (WGS) entry which is preliminary data.</text>
</comment>
<name>A0A6A7W9B8_9BACT</name>
<dbReference type="OrthoDB" id="389074at2"/>
<accession>A0A6A7W9B8</accession>
<evidence type="ECO:0000256" key="5">
    <source>
        <dbReference type="PIRSR" id="PIRSR000524-1"/>
    </source>
</evidence>
<dbReference type="PIRSF" id="PIRSF000524">
    <property type="entry name" value="SPT"/>
    <property type="match status" value="1"/>
</dbReference>
<evidence type="ECO:0000256" key="3">
    <source>
        <dbReference type="ARBA" id="ARBA00022679"/>
    </source>
</evidence>
<dbReference type="SUPFAM" id="SSF53383">
    <property type="entry name" value="PLP-dependent transferases"/>
    <property type="match status" value="1"/>
</dbReference>
<gene>
    <name evidence="8" type="ORF">F7D20_03475</name>
</gene>
<evidence type="ECO:0000313" key="8">
    <source>
        <dbReference type="EMBL" id="MQP11040.1"/>
    </source>
</evidence>
<dbReference type="Pfam" id="PF00266">
    <property type="entry name" value="Aminotran_5"/>
    <property type="match status" value="1"/>
</dbReference>
<evidence type="ECO:0000256" key="1">
    <source>
        <dbReference type="ARBA" id="ARBA00001933"/>
    </source>
</evidence>
<comment type="cofactor">
    <cofactor evidence="1 6">
        <name>pyridoxal 5'-phosphate</name>
        <dbReference type="ChEBI" id="CHEBI:597326"/>
    </cofactor>
</comment>
<dbReference type="InterPro" id="IPR015424">
    <property type="entry name" value="PyrdxlP-dep_Trfase"/>
</dbReference>
<feature type="binding site" evidence="5">
    <location>
        <position position="329"/>
    </location>
    <ligand>
        <name>substrate</name>
    </ligand>
</feature>
<dbReference type="Proteomes" id="UP000384372">
    <property type="component" value="Unassembled WGS sequence"/>
</dbReference>
<feature type="domain" description="Aminotransferase class V" evidence="7">
    <location>
        <begin position="28"/>
        <end position="316"/>
    </location>
</feature>
<keyword evidence="3 8" id="KW-0808">Transferase</keyword>
<dbReference type="PANTHER" id="PTHR42778:SF1">
    <property type="entry name" value="2-AMINOETHYLPHOSPHONATE--PYRUVATE TRANSAMINASE"/>
    <property type="match status" value="1"/>
</dbReference>
<dbReference type="GO" id="GO:0008483">
    <property type="term" value="F:transaminase activity"/>
    <property type="evidence" value="ECO:0007669"/>
    <property type="project" value="UniProtKB-KW"/>
</dbReference>
<evidence type="ECO:0000256" key="4">
    <source>
        <dbReference type="ARBA" id="ARBA00022898"/>
    </source>
</evidence>
<evidence type="ECO:0000256" key="6">
    <source>
        <dbReference type="PIRSR" id="PIRSR000524-50"/>
    </source>
</evidence>
<keyword evidence="4 6" id="KW-0663">Pyridoxal phosphate</keyword>
<dbReference type="Gene3D" id="3.90.1150.10">
    <property type="entry name" value="Aspartate Aminotransferase, domain 1"/>
    <property type="match status" value="1"/>
</dbReference>
<keyword evidence="2 8" id="KW-0032">Aminotransferase</keyword>
<evidence type="ECO:0000256" key="2">
    <source>
        <dbReference type="ARBA" id="ARBA00022576"/>
    </source>
</evidence>
<dbReference type="InterPro" id="IPR024169">
    <property type="entry name" value="SP_NH2Trfase/AEP_transaminase"/>
</dbReference>
<evidence type="ECO:0000313" key="9">
    <source>
        <dbReference type="Proteomes" id="UP000384372"/>
    </source>
</evidence>